<dbReference type="EMBL" id="NSIT01000018">
    <property type="protein sequence ID" value="PJE80407.1"/>
    <property type="molecule type" value="Genomic_DNA"/>
</dbReference>
<reference evidence="2" key="1">
    <citation type="journal article" date="2017" name="Appl. Environ. Microbiol.">
        <title>Molecular characterization of an Endozoicomonas-like organism causing infection in king scallop Pecten maximus L.</title>
        <authorList>
            <person name="Cano I."/>
            <person name="van Aerle R."/>
            <person name="Ross S."/>
            <person name="Verner-Jeffreys D.W."/>
            <person name="Paley R.K."/>
            <person name="Rimmer G."/>
            <person name="Ryder D."/>
            <person name="Hooper P."/>
            <person name="Stone D."/>
            <person name="Feist S.W."/>
        </authorList>
    </citation>
    <scope>NUCLEOTIDE SEQUENCE</scope>
</reference>
<feature type="transmembrane region" description="Helical" evidence="1">
    <location>
        <begin position="103"/>
        <end position="126"/>
    </location>
</feature>
<proteinExistence type="predicted"/>
<organism evidence="2">
    <name type="scientific">invertebrate metagenome</name>
    <dbReference type="NCBI Taxonomy" id="1711999"/>
    <lineage>
        <taxon>unclassified sequences</taxon>
        <taxon>metagenomes</taxon>
        <taxon>organismal metagenomes</taxon>
    </lineage>
</organism>
<dbReference type="InterPro" id="IPR007498">
    <property type="entry name" value="PqiA-like"/>
</dbReference>
<protein>
    <recommendedName>
        <fullName evidence="3">Paraquat-inducible protein A</fullName>
    </recommendedName>
</protein>
<dbReference type="Pfam" id="PF04403">
    <property type="entry name" value="PqiA"/>
    <property type="match status" value="1"/>
</dbReference>
<evidence type="ECO:0000313" key="2">
    <source>
        <dbReference type="EMBL" id="PJE80407.1"/>
    </source>
</evidence>
<sequence>MKKGKKDPMYSYRSHLLLITCLSAILLWLGLTTPMITLKAHIDRQMVISEGKKLIKEQKLHPAMSSMATQFLDGLKIKGKTELYSKTQTILETANSLKKSGQWLVAVLILLFSTLIPGCKILLLLIASTIQRPCKLIRINCFLSKWSMADVFTIGIIISCLATQTSNTKNSLLTFSTDLHAGFYWFLSYCLFSVVAGQWLAYLSKKQLSSMTSETPSAK</sequence>
<comment type="caution">
    <text evidence="2">The sequence shown here is derived from an EMBL/GenBank/DDBJ whole genome shotgun (WGS) entry which is preliminary data.</text>
</comment>
<feature type="transmembrane region" description="Helical" evidence="1">
    <location>
        <begin position="184"/>
        <end position="203"/>
    </location>
</feature>
<keyword evidence="1" id="KW-0472">Membrane</keyword>
<evidence type="ECO:0000256" key="1">
    <source>
        <dbReference type="SAM" id="Phobius"/>
    </source>
</evidence>
<feature type="transmembrane region" description="Helical" evidence="1">
    <location>
        <begin position="146"/>
        <end position="164"/>
    </location>
</feature>
<keyword evidence="1" id="KW-0812">Transmembrane</keyword>
<name>A0A2H9TB36_9ZZZZ</name>
<evidence type="ECO:0008006" key="3">
    <source>
        <dbReference type="Google" id="ProtNLM"/>
    </source>
</evidence>
<keyword evidence="1" id="KW-1133">Transmembrane helix</keyword>
<accession>A0A2H9TB36</accession>
<gene>
    <name evidence="2" type="ORF">CI610_00588</name>
</gene>
<dbReference type="AlphaFoldDB" id="A0A2H9TB36"/>